<evidence type="ECO:0000313" key="3">
    <source>
        <dbReference type="Proteomes" id="UP000028533"/>
    </source>
</evidence>
<feature type="transmembrane region" description="Helical" evidence="1">
    <location>
        <begin position="6"/>
        <end position="27"/>
    </location>
</feature>
<dbReference type="RefSeq" id="WP_036430862.1">
    <property type="nucleotide sequence ID" value="NZ_JFDO01000003.1"/>
</dbReference>
<reference evidence="2 3" key="1">
    <citation type="submission" date="2014-02" db="EMBL/GenBank/DDBJ databases">
        <title>Genome sequence of Mycoplasma capricolum subsp. capricolum strain 14232.</title>
        <authorList>
            <person name="Sirand-Pugnet P."/>
            <person name="Breton M."/>
            <person name="Dordet-Frisoni E."/>
            <person name="Baranowski E."/>
            <person name="Barre A."/>
            <person name="Couture C."/>
            <person name="Dupuy V."/>
            <person name="Gaurivaud P."/>
            <person name="Jacob D."/>
            <person name="Lemaitre C."/>
            <person name="Manso-Silvan L."/>
            <person name="Nikolski M."/>
            <person name="Nouvel L.-X."/>
            <person name="Poumarat F."/>
            <person name="Tardy F."/>
            <person name="Thebault P."/>
            <person name="Theil S."/>
            <person name="Citti C."/>
            <person name="Thiaucourt F."/>
            <person name="Blanchard A."/>
        </authorList>
    </citation>
    <scope>NUCLEOTIDE SEQUENCE [LARGE SCALE GENOMIC DNA]</scope>
    <source>
        <strain evidence="2 3">14232</strain>
    </source>
</reference>
<evidence type="ECO:0000313" key="2">
    <source>
        <dbReference type="EMBL" id="KEZ20938.1"/>
    </source>
</evidence>
<sequence>MISINAEYFGIISGLLITFVLLINLMFNFYLFKFNKKQTLVTKYNKIYFVIFYTLSFISLVLAIISLILFNLKDKIFSQTSSENQKLYPTIILSVISFVFLISKIIILFIFLPRFAIKITENEILYLGEKIDFQTITKIILDDDSQALYINYKPTKRTYKRIKYPKTCSFKQVILDSSKNTRLEISNQNANEYFKKIKELS</sequence>
<evidence type="ECO:0000256" key="1">
    <source>
        <dbReference type="SAM" id="Phobius"/>
    </source>
</evidence>
<protein>
    <recommendedName>
        <fullName evidence="4">DUF5673 domain-containing protein</fullName>
    </recommendedName>
</protein>
<keyword evidence="1" id="KW-0472">Membrane</keyword>
<keyword evidence="1" id="KW-1133">Transmembrane helix</keyword>
<gene>
    <name evidence="2" type="ORF">MCAPa_0070</name>
</gene>
<dbReference type="AlphaFoldDB" id="A0A084ESJ6"/>
<feature type="transmembrane region" description="Helical" evidence="1">
    <location>
        <begin position="47"/>
        <end position="70"/>
    </location>
</feature>
<comment type="caution">
    <text evidence="2">The sequence shown here is derived from an EMBL/GenBank/DDBJ whole genome shotgun (WGS) entry which is preliminary data.</text>
</comment>
<evidence type="ECO:0008006" key="4">
    <source>
        <dbReference type="Google" id="ProtNLM"/>
    </source>
</evidence>
<dbReference type="Proteomes" id="UP000028533">
    <property type="component" value="Unassembled WGS sequence"/>
</dbReference>
<keyword evidence="1" id="KW-0812">Transmembrane</keyword>
<accession>A0A084ESJ6</accession>
<dbReference type="EMBL" id="JFDO01000003">
    <property type="protein sequence ID" value="KEZ20938.1"/>
    <property type="molecule type" value="Genomic_DNA"/>
</dbReference>
<feature type="transmembrane region" description="Helical" evidence="1">
    <location>
        <begin position="90"/>
        <end position="112"/>
    </location>
</feature>
<proteinExistence type="predicted"/>
<organism evidence="2 3">
    <name type="scientific">Mycoplasma capricolum subsp. capricolum 14232</name>
    <dbReference type="NCBI Taxonomy" id="1188238"/>
    <lineage>
        <taxon>Bacteria</taxon>
        <taxon>Bacillati</taxon>
        <taxon>Mycoplasmatota</taxon>
        <taxon>Mollicutes</taxon>
        <taxon>Mycoplasmataceae</taxon>
        <taxon>Mycoplasma</taxon>
    </lineage>
</organism>
<name>A0A084ESJ6_MYCCA</name>